<keyword evidence="1" id="KW-0732">Signal</keyword>
<feature type="signal peptide" evidence="1">
    <location>
        <begin position="1"/>
        <end position="32"/>
    </location>
</feature>
<name>A0ABS3FL54_9CYAN</name>
<feature type="chain" id="PRO_5045442879" description="DUF4114 domain-containing protein" evidence="1">
    <location>
        <begin position="33"/>
        <end position="220"/>
    </location>
</feature>
<organism evidence="2 3">
    <name type="scientific">Phormidium pseudopriestleyi FRX01</name>
    <dbReference type="NCBI Taxonomy" id="1759528"/>
    <lineage>
        <taxon>Bacteria</taxon>
        <taxon>Bacillati</taxon>
        <taxon>Cyanobacteriota</taxon>
        <taxon>Cyanophyceae</taxon>
        <taxon>Oscillatoriophycideae</taxon>
        <taxon>Oscillatoriales</taxon>
        <taxon>Oscillatoriaceae</taxon>
        <taxon>Phormidium</taxon>
    </lineage>
</organism>
<sequence>MLGKIRFRTSLFLGAVASLSALVLLNPLSVKATGENLVDNTGILFDLETIIEFEFIESNGAYQSTFGVMNLQTGEKTPLLVEVKPADRVQSVEAESTYQDNSRRGISNDFRGTPGNTVPQPLVAFQFQANTPYVFYLESTLNGRPAGILYSTSSQNPGGNKQLRFEGDFSTLGTGGVALYWDDTGSLLVDTELEDQDFDDFIIQVGGNLDCPFDNEERSQ</sequence>
<comment type="caution">
    <text evidence="2">The sequence shown here is derived from an EMBL/GenBank/DDBJ whole genome shotgun (WGS) entry which is preliminary data.</text>
</comment>
<proteinExistence type="predicted"/>
<evidence type="ECO:0008006" key="4">
    <source>
        <dbReference type="Google" id="ProtNLM"/>
    </source>
</evidence>
<evidence type="ECO:0000256" key="1">
    <source>
        <dbReference type="SAM" id="SignalP"/>
    </source>
</evidence>
<keyword evidence="3" id="KW-1185">Reference proteome</keyword>
<gene>
    <name evidence="2" type="ORF">J0895_01720</name>
</gene>
<dbReference type="Proteomes" id="UP000664844">
    <property type="component" value="Unassembled WGS sequence"/>
</dbReference>
<accession>A0ABS3FL54</accession>
<reference evidence="2 3" key="1">
    <citation type="submission" date="2021-03" db="EMBL/GenBank/DDBJ databases">
        <title>Metabolic Capacity of the Antarctic Cyanobacterium Phormidium pseudopriestleyi that Sustains Oxygenic Photosynthesis in the Presence of Hydrogen Sulfide.</title>
        <authorList>
            <person name="Lumian J.E."/>
            <person name="Jungblut A.D."/>
            <person name="Dillon M.L."/>
            <person name="Hawes I."/>
            <person name="Doran P.T."/>
            <person name="Mackey T.J."/>
            <person name="Dick G.J."/>
            <person name="Grettenberger C.L."/>
            <person name="Sumner D.Y."/>
        </authorList>
    </citation>
    <scope>NUCLEOTIDE SEQUENCE [LARGE SCALE GENOMIC DNA]</scope>
    <source>
        <strain evidence="2 3">FRX01</strain>
    </source>
</reference>
<dbReference type="RefSeq" id="WP_207086422.1">
    <property type="nucleotide sequence ID" value="NZ_JAFLQW010000046.1"/>
</dbReference>
<evidence type="ECO:0000313" key="2">
    <source>
        <dbReference type="EMBL" id="MBO0347845.1"/>
    </source>
</evidence>
<evidence type="ECO:0000313" key="3">
    <source>
        <dbReference type="Proteomes" id="UP000664844"/>
    </source>
</evidence>
<dbReference type="EMBL" id="JAFLQW010000046">
    <property type="protein sequence ID" value="MBO0347845.1"/>
    <property type="molecule type" value="Genomic_DNA"/>
</dbReference>
<protein>
    <recommendedName>
        <fullName evidence="4">DUF4114 domain-containing protein</fullName>
    </recommendedName>
</protein>